<comment type="caution">
    <text evidence="4">The sequence shown here is derived from an EMBL/GenBank/DDBJ whole genome shotgun (WGS) entry which is preliminary data.</text>
</comment>
<protein>
    <submittedName>
        <fullName evidence="4">Uncharacterized protein</fullName>
    </submittedName>
</protein>
<feature type="transmembrane region" description="Helical" evidence="2">
    <location>
        <begin position="113"/>
        <end position="131"/>
    </location>
</feature>
<feature type="transmembrane region" description="Helical" evidence="2">
    <location>
        <begin position="250"/>
        <end position="271"/>
    </location>
</feature>
<feature type="region of interest" description="Disordered" evidence="1">
    <location>
        <begin position="645"/>
        <end position="668"/>
    </location>
</feature>
<feature type="transmembrane region" description="Helical" evidence="2">
    <location>
        <begin position="283"/>
        <end position="305"/>
    </location>
</feature>
<evidence type="ECO:0000256" key="1">
    <source>
        <dbReference type="SAM" id="MobiDB-lite"/>
    </source>
</evidence>
<feature type="transmembrane region" description="Helical" evidence="2">
    <location>
        <begin position="74"/>
        <end position="93"/>
    </location>
</feature>
<reference evidence="4 5" key="1">
    <citation type="journal article" date="2016" name="Nat. Commun.">
        <title>Thousands of microbial genomes shed light on interconnected biogeochemical processes in an aquifer system.</title>
        <authorList>
            <person name="Anantharaman K."/>
            <person name="Brown C.T."/>
            <person name="Hug L.A."/>
            <person name="Sharon I."/>
            <person name="Castelle C.J."/>
            <person name="Probst A.J."/>
            <person name="Thomas B.C."/>
            <person name="Singh A."/>
            <person name="Wilkins M.J."/>
            <person name="Karaoz U."/>
            <person name="Brodie E.L."/>
            <person name="Williams K.H."/>
            <person name="Hubbard S.S."/>
            <person name="Banfield J.F."/>
        </authorList>
    </citation>
    <scope>NUCLEOTIDE SEQUENCE [LARGE SCALE GENOMIC DNA]</scope>
</reference>
<accession>A0A1G2C5N0</accession>
<feature type="transmembrane region" description="Helical" evidence="2">
    <location>
        <begin position="43"/>
        <end position="67"/>
    </location>
</feature>
<organism evidence="4 5">
    <name type="scientific">Candidatus Liptonbacteria bacterium GWC1_60_9</name>
    <dbReference type="NCBI Taxonomy" id="1798645"/>
    <lineage>
        <taxon>Bacteria</taxon>
        <taxon>Candidatus Liptoniibacteriota</taxon>
    </lineage>
</organism>
<keyword evidence="3" id="KW-0732">Signal</keyword>
<evidence type="ECO:0000256" key="2">
    <source>
        <dbReference type="SAM" id="Phobius"/>
    </source>
</evidence>
<dbReference type="Pfam" id="PF19590">
    <property type="entry name" value="TrbL_3"/>
    <property type="match status" value="1"/>
</dbReference>
<feature type="signal peptide" evidence="3">
    <location>
        <begin position="1"/>
        <end position="33"/>
    </location>
</feature>
<name>A0A1G2C5N0_9BACT</name>
<evidence type="ECO:0000256" key="3">
    <source>
        <dbReference type="SAM" id="SignalP"/>
    </source>
</evidence>
<feature type="chain" id="PRO_5009582229" evidence="3">
    <location>
        <begin position="34"/>
        <end position="668"/>
    </location>
</feature>
<keyword evidence="2" id="KW-0472">Membrane</keyword>
<sequence length="668" mass="71242">MLNGAKNKKAVWSGVATLIVTVLALGIAPTAHAANPVAEVIKLAGNIIGGATTLLPSIALGVVLYFLGVIGSTLVWVAGWVISFGVELNTNILSANNAALRVGWSISRDLANLGFVLAIIFIAFLTILRSAGYDTKQMLTRLIIAALLVNFSLVIAGAFIDFAGVISGFFLSKISDSGGIGLSSQITAGFAPQAFLQTDTSVLDKVKAGFSALTFPGQMGFLAGLGFATFLTFIVALTLLTLAAMFLARFVILTLLLAVAPLAWLLWIWPGLEQHWKTWWSEFMRWVFFMPSATFFLYLALTIALKRGEYIGALADAVKAGAAPENVTIVANLPSQFGQAAAVIGLAIGGLILSYKVGGFASAAASMTGGWVAKKGQEFGKRRGIQLGTAPLRMQALRDRMNAWSKGENLKGEKLSGAGLAIRSTLARPIQWAQQQGGGVVEEYKQGLKGRSPAQVALRYASASGAERAAIIDQLASSSDLDKLPSVDMDLYKRYGFDPKNVTKRNPLLNDKVLEAIQKRDFAAFDKEMATVLGSMESSKWGEAQWDDVLSKGINTGVSADEWKAAFRPRVINTMVRKGSSTMKNEFSQVMRKHNPAEQRELKAEIEKLGEANINTQVYDYLQHNLGQDLISGVISGGAAGGKAAAAGAGEAKEKKPLLFDASGRPVT</sequence>
<evidence type="ECO:0000313" key="5">
    <source>
        <dbReference type="Proteomes" id="UP000176349"/>
    </source>
</evidence>
<feature type="transmembrane region" description="Helical" evidence="2">
    <location>
        <begin position="143"/>
        <end position="171"/>
    </location>
</feature>
<proteinExistence type="predicted"/>
<dbReference type="Proteomes" id="UP000176349">
    <property type="component" value="Unassembled WGS sequence"/>
</dbReference>
<gene>
    <name evidence="4" type="ORF">A2128_02610</name>
</gene>
<keyword evidence="2" id="KW-0812">Transmembrane</keyword>
<dbReference type="AlphaFoldDB" id="A0A1G2C5N0"/>
<evidence type="ECO:0000313" key="4">
    <source>
        <dbReference type="EMBL" id="OGY96451.1"/>
    </source>
</evidence>
<feature type="transmembrane region" description="Helical" evidence="2">
    <location>
        <begin position="221"/>
        <end position="243"/>
    </location>
</feature>
<dbReference type="EMBL" id="MHKV01000045">
    <property type="protein sequence ID" value="OGY96451.1"/>
    <property type="molecule type" value="Genomic_DNA"/>
</dbReference>
<dbReference type="InterPro" id="IPR045782">
    <property type="entry name" value="TrbL_3"/>
</dbReference>
<keyword evidence="2" id="KW-1133">Transmembrane helix</keyword>